<dbReference type="InterPro" id="IPR003598">
    <property type="entry name" value="Ig_sub2"/>
</dbReference>
<feature type="non-terminal residue" evidence="4">
    <location>
        <position position="1"/>
    </location>
</feature>
<evidence type="ECO:0000259" key="3">
    <source>
        <dbReference type="PROSITE" id="PS50835"/>
    </source>
</evidence>
<accession>A0A1B6DNT1</accession>
<protein>
    <recommendedName>
        <fullName evidence="3">Ig-like domain-containing protein</fullName>
    </recommendedName>
</protein>
<dbReference type="SMART" id="SM00408">
    <property type="entry name" value="IGc2"/>
    <property type="match status" value="1"/>
</dbReference>
<dbReference type="InterPro" id="IPR003599">
    <property type="entry name" value="Ig_sub"/>
</dbReference>
<feature type="domain" description="Ig-like" evidence="3">
    <location>
        <begin position="26"/>
        <end position="122"/>
    </location>
</feature>
<reference evidence="4" key="1">
    <citation type="submission" date="2015-12" db="EMBL/GenBank/DDBJ databases">
        <title>De novo transcriptome assembly of four potential Pierce s Disease insect vectors from Arizona vineyards.</title>
        <authorList>
            <person name="Tassone E.E."/>
        </authorList>
    </citation>
    <scope>NUCLEOTIDE SEQUENCE</scope>
</reference>
<dbReference type="SUPFAM" id="SSF48726">
    <property type="entry name" value="Immunoglobulin"/>
    <property type="match status" value="2"/>
</dbReference>
<dbReference type="EMBL" id="GEDC01009966">
    <property type="protein sequence ID" value="JAS27332.1"/>
    <property type="molecule type" value="Transcribed_RNA"/>
</dbReference>
<feature type="non-terminal residue" evidence="4">
    <location>
        <position position="229"/>
    </location>
</feature>
<evidence type="ECO:0000313" key="4">
    <source>
        <dbReference type="EMBL" id="JAS27332.1"/>
    </source>
</evidence>
<dbReference type="InterPro" id="IPR013098">
    <property type="entry name" value="Ig_I-set"/>
</dbReference>
<dbReference type="GO" id="GO:0016020">
    <property type="term" value="C:membrane"/>
    <property type="evidence" value="ECO:0007669"/>
    <property type="project" value="UniProtKB-SubCell"/>
</dbReference>
<feature type="domain" description="Ig-like" evidence="3">
    <location>
        <begin position="138"/>
        <end position="229"/>
    </location>
</feature>
<evidence type="ECO:0000256" key="1">
    <source>
        <dbReference type="ARBA" id="ARBA00022737"/>
    </source>
</evidence>
<name>A0A1B6DNT1_9HEMI</name>
<dbReference type="InterPro" id="IPR036179">
    <property type="entry name" value="Ig-like_dom_sf"/>
</dbReference>
<dbReference type="PROSITE" id="PS50835">
    <property type="entry name" value="IG_LIKE"/>
    <property type="match status" value="2"/>
</dbReference>
<dbReference type="Pfam" id="PF07679">
    <property type="entry name" value="I-set"/>
    <property type="match status" value="1"/>
</dbReference>
<organism evidence="4">
    <name type="scientific">Clastoptera arizonana</name>
    <name type="common">Arizona spittle bug</name>
    <dbReference type="NCBI Taxonomy" id="38151"/>
    <lineage>
        <taxon>Eukaryota</taxon>
        <taxon>Metazoa</taxon>
        <taxon>Ecdysozoa</taxon>
        <taxon>Arthropoda</taxon>
        <taxon>Hexapoda</taxon>
        <taxon>Insecta</taxon>
        <taxon>Pterygota</taxon>
        <taxon>Neoptera</taxon>
        <taxon>Paraneoptera</taxon>
        <taxon>Hemiptera</taxon>
        <taxon>Auchenorrhyncha</taxon>
        <taxon>Cercopoidea</taxon>
        <taxon>Clastopteridae</taxon>
        <taxon>Clastoptera</taxon>
    </lineage>
</organism>
<keyword evidence="1" id="KW-0677">Repeat</keyword>
<dbReference type="GO" id="GO:0098609">
    <property type="term" value="P:cell-cell adhesion"/>
    <property type="evidence" value="ECO:0007669"/>
    <property type="project" value="TreeGrafter"/>
</dbReference>
<dbReference type="InterPro" id="IPR007110">
    <property type="entry name" value="Ig-like_dom"/>
</dbReference>
<sequence length="229" mass="25411">IHAGSYRCLASNSIGSIISAESRIKAEVLQSYQLQVNNVFVLRGNIAVLQCQMPSSTPHSSLLSLTWFRDEPRLGRTALHPGGRYTLTSSGALHVRDTTNEDSYAMFYCQVLHRLTGERRISQPGQIIVTDPEGNSPPRIDHVIPNVAARVGMTTELVCLSHGSPPPIYRWYRDIDGSLQEVRQGSVLIRPLDSVLQFPRVESEDAGRYVCIVSNILGEDRREVVLTVS</sequence>
<dbReference type="PANTHER" id="PTHR44170">
    <property type="entry name" value="PROTEIN SIDEKICK"/>
    <property type="match status" value="1"/>
</dbReference>
<dbReference type="Gene3D" id="2.60.40.10">
    <property type="entry name" value="Immunoglobulins"/>
    <property type="match status" value="2"/>
</dbReference>
<dbReference type="CDD" id="cd00096">
    <property type="entry name" value="Ig"/>
    <property type="match status" value="1"/>
</dbReference>
<evidence type="ECO:0000256" key="2">
    <source>
        <dbReference type="ARBA" id="ARBA00023157"/>
    </source>
</evidence>
<dbReference type="SMART" id="SM00409">
    <property type="entry name" value="IG"/>
    <property type="match status" value="2"/>
</dbReference>
<gene>
    <name evidence="4" type="ORF">g.1033</name>
</gene>
<dbReference type="AlphaFoldDB" id="A0A1B6DNT1"/>
<keyword evidence="2" id="KW-1015">Disulfide bond</keyword>
<dbReference type="InterPro" id="IPR013783">
    <property type="entry name" value="Ig-like_fold"/>
</dbReference>
<dbReference type="PANTHER" id="PTHR44170:SF6">
    <property type="entry name" value="CONTACTIN"/>
    <property type="match status" value="1"/>
</dbReference>
<proteinExistence type="predicted"/>